<sequence length="120" mass="14292">MTSTKVPPFSGAMNENGYEWLKDIESFFMEAQWNDNTRRCEYFRLRFRGDADRRFNSFDDATQQMWALLRAQWIKAYPSPIPEETTSETTELNLFKALRLEISKITEPYQTRTDHSHGRQ</sequence>
<dbReference type="AlphaFoldDB" id="A0A0C9VD89"/>
<keyword evidence="2" id="KW-1185">Reference proteome</keyword>
<accession>A0A0C9VD89</accession>
<name>A0A0C9VD89_SPHS4</name>
<dbReference type="HOGENOM" id="CLU_2051157_0_0_1"/>
<proteinExistence type="predicted"/>
<dbReference type="EMBL" id="KN837114">
    <property type="protein sequence ID" value="KIJ44959.1"/>
    <property type="molecule type" value="Genomic_DNA"/>
</dbReference>
<gene>
    <name evidence="1" type="ORF">M422DRAFT_251583</name>
</gene>
<evidence type="ECO:0000313" key="1">
    <source>
        <dbReference type="EMBL" id="KIJ44959.1"/>
    </source>
</evidence>
<dbReference type="Proteomes" id="UP000054279">
    <property type="component" value="Unassembled WGS sequence"/>
</dbReference>
<protein>
    <submittedName>
        <fullName evidence="1">Uncharacterized protein</fullName>
    </submittedName>
</protein>
<organism evidence="1 2">
    <name type="scientific">Sphaerobolus stellatus (strain SS14)</name>
    <dbReference type="NCBI Taxonomy" id="990650"/>
    <lineage>
        <taxon>Eukaryota</taxon>
        <taxon>Fungi</taxon>
        <taxon>Dikarya</taxon>
        <taxon>Basidiomycota</taxon>
        <taxon>Agaricomycotina</taxon>
        <taxon>Agaricomycetes</taxon>
        <taxon>Phallomycetidae</taxon>
        <taxon>Geastrales</taxon>
        <taxon>Sphaerobolaceae</taxon>
        <taxon>Sphaerobolus</taxon>
    </lineage>
</organism>
<evidence type="ECO:0000313" key="2">
    <source>
        <dbReference type="Proteomes" id="UP000054279"/>
    </source>
</evidence>
<reference evidence="1 2" key="1">
    <citation type="submission" date="2014-06" db="EMBL/GenBank/DDBJ databases">
        <title>Evolutionary Origins and Diversification of the Mycorrhizal Mutualists.</title>
        <authorList>
            <consortium name="DOE Joint Genome Institute"/>
            <consortium name="Mycorrhizal Genomics Consortium"/>
            <person name="Kohler A."/>
            <person name="Kuo A."/>
            <person name="Nagy L.G."/>
            <person name="Floudas D."/>
            <person name="Copeland A."/>
            <person name="Barry K.W."/>
            <person name="Cichocki N."/>
            <person name="Veneault-Fourrey C."/>
            <person name="LaButti K."/>
            <person name="Lindquist E.A."/>
            <person name="Lipzen A."/>
            <person name="Lundell T."/>
            <person name="Morin E."/>
            <person name="Murat C."/>
            <person name="Riley R."/>
            <person name="Ohm R."/>
            <person name="Sun H."/>
            <person name="Tunlid A."/>
            <person name="Henrissat B."/>
            <person name="Grigoriev I.V."/>
            <person name="Hibbett D.S."/>
            <person name="Martin F."/>
        </authorList>
    </citation>
    <scope>NUCLEOTIDE SEQUENCE [LARGE SCALE GENOMIC DNA]</scope>
    <source>
        <strain evidence="1 2">SS14</strain>
    </source>
</reference>